<organism evidence="1 2">
    <name type="scientific">Vibrio vulnificus (strain YJ016)</name>
    <dbReference type="NCBI Taxonomy" id="196600"/>
    <lineage>
        <taxon>Bacteria</taxon>
        <taxon>Pseudomonadati</taxon>
        <taxon>Pseudomonadota</taxon>
        <taxon>Gammaproteobacteria</taxon>
        <taxon>Vibrionales</taxon>
        <taxon>Vibrionaceae</taxon>
        <taxon>Vibrio</taxon>
    </lineage>
</organism>
<gene>
    <name evidence="1" type="ordered locus">VV0951</name>
</gene>
<sequence length="43" mass="5028">MPKLQPVAFAHTMNSAEIHRDGIAKNSHNFWQGDLARHFRFHI</sequence>
<evidence type="ECO:0000313" key="2">
    <source>
        <dbReference type="Proteomes" id="UP000002675"/>
    </source>
</evidence>
<dbReference type="HOGENOM" id="CLU_3241404_0_0_6"/>
<proteinExistence type="predicted"/>
<accession>Q7MMW5</accession>
<evidence type="ECO:0000313" key="1">
    <source>
        <dbReference type="EMBL" id="BAC93716.1"/>
    </source>
</evidence>
<dbReference type="Proteomes" id="UP000002675">
    <property type="component" value="Chromosome I"/>
</dbReference>
<dbReference type="AlphaFoldDB" id="Q7MMW5"/>
<dbReference type="KEGG" id="vvy:VV0951"/>
<dbReference type="EMBL" id="BA000037">
    <property type="protein sequence ID" value="BAC93716.1"/>
    <property type="molecule type" value="Genomic_DNA"/>
</dbReference>
<name>Q7MMW5_VIBVY</name>
<reference evidence="1 2" key="1">
    <citation type="journal article" date="2003" name="Genome Res.">
        <title>Comparative genome analysis of Vibrio vulnificus, a marine pathogen.</title>
        <authorList>
            <person name="Chen C.Y."/>
            <person name="Wu K.M."/>
            <person name="Chang Y.C."/>
            <person name="Chang C.H."/>
            <person name="Tsai H.C."/>
            <person name="Liao T.L."/>
            <person name="Liu Y.M."/>
            <person name="Chen H.J."/>
            <person name="Shen A.B."/>
            <person name="Li J.C."/>
            <person name="Su T.L."/>
            <person name="Shao C.P."/>
            <person name="Lee C.T."/>
            <person name="Hor L.I."/>
            <person name="Tsai S.F."/>
        </authorList>
    </citation>
    <scope>NUCLEOTIDE SEQUENCE [LARGE SCALE GENOMIC DNA]</scope>
    <source>
        <strain evidence="1 2">YJ016</strain>
    </source>
</reference>
<protein>
    <submittedName>
        <fullName evidence="1">Uncharacterized protein</fullName>
    </submittedName>
</protein>